<name>A0AAW1JXT1_POPJA</name>
<gene>
    <name evidence="1" type="ORF">QE152_g26570</name>
</gene>
<accession>A0AAW1JXT1</accession>
<keyword evidence="2" id="KW-1185">Reference proteome</keyword>
<evidence type="ECO:0000313" key="1">
    <source>
        <dbReference type="EMBL" id="KAK9709512.1"/>
    </source>
</evidence>
<sequence length="89" mass="10258">MTELIHLQAKVPPPLIWEGNVADNYKKFKQLFDIYAEATGVNNYASERRVAVLLNLIGEEGVKIFNNFQMADADKKDYAKVIKEFEQYC</sequence>
<dbReference type="EMBL" id="JASPKY010000308">
    <property type="protein sequence ID" value="KAK9709512.1"/>
    <property type="molecule type" value="Genomic_DNA"/>
</dbReference>
<evidence type="ECO:0000313" key="2">
    <source>
        <dbReference type="Proteomes" id="UP001458880"/>
    </source>
</evidence>
<dbReference type="Proteomes" id="UP001458880">
    <property type="component" value="Unassembled WGS sequence"/>
</dbReference>
<comment type="caution">
    <text evidence="1">The sequence shown here is derived from an EMBL/GenBank/DDBJ whole genome shotgun (WGS) entry which is preliminary data.</text>
</comment>
<protein>
    <submittedName>
        <fullName evidence="1">Uncharacterized protein</fullName>
    </submittedName>
</protein>
<reference evidence="1 2" key="1">
    <citation type="journal article" date="2024" name="BMC Genomics">
        <title>De novo assembly and annotation of Popillia japonica's genome with initial clues to its potential as an invasive pest.</title>
        <authorList>
            <person name="Cucini C."/>
            <person name="Boschi S."/>
            <person name="Funari R."/>
            <person name="Cardaioli E."/>
            <person name="Iannotti N."/>
            <person name="Marturano G."/>
            <person name="Paoli F."/>
            <person name="Bruttini M."/>
            <person name="Carapelli A."/>
            <person name="Frati F."/>
            <person name="Nardi F."/>
        </authorList>
    </citation>
    <scope>NUCLEOTIDE SEQUENCE [LARGE SCALE GENOMIC DNA]</scope>
    <source>
        <strain evidence="1">DMR45628</strain>
    </source>
</reference>
<organism evidence="1 2">
    <name type="scientific">Popillia japonica</name>
    <name type="common">Japanese beetle</name>
    <dbReference type="NCBI Taxonomy" id="7064"/>
    <lineage>
        <taxon>Eukaryota</taxon>
        <taxon>Metazoa</taxon>
        <taxon>Ecdysozoa</taxon>
        <taxon>Arthropoda</taxon>
        <taxon>Hexapoda</taxon>
        <taxon>Insecta</taxon>
        <taxon>Pterygota</taxon>
        <taxon>Neoptera</taxon>
        <taxon>Endopterygota</taxon>
        <taxon>Coleoptera</taxon>
        <taxon>Polyphaga</taxon>
        <taxon>Scarabaeiformia</taxon>
        <taxon>Scarabaeidae</taxon>
        <taxon>Rutelinae</taxon>
        <taxon>Popillia</taxon>
    </lineage>
</organism>
<dbReference type="AlphaFoldDB" id="A0AAW1JXT1"/>
<proteinExistence type="predicted"/>